<dbReference type="PANTHER" id="PTHR30612:SF0">
    <property type="entry name" value="CHLOROPLAST PROTEIN-TRANSPORTING ATPASE"/>
    <property type="match status" value="1"/>
</dbReference>
<feature type="domain" description="Ubiquitin-like protease family profile" evidence="7">
    <location>
        <begin position="118"/>
        <end position="270"/>
    </location>
</feature>
<evidence type="ECO:0000256" key="6">
    <source>
        <dbReference type="ARBA" id="ARBA00023010"/>
    </source>
</evidence>
<evidence type="ECO:0000256" key="2">
    <source>
        <dbReference type="ARBA" id="ARBA00022490"/>
    </source>
</evidence>
<dbReference type="EMBL" id="JBDJPC010000042">
    <property type="protein sequence ID" value="KAL1487511.1"/>
    <property type="molecule type" value="Genomic_DNA"/>
</dbReference>
<evidence type="ECO:0000259" key="8">
    <source>
        <dbReference type="PROSITE" id="PS50802"/>
    </source>
</evidence>
<dbReference type="SUPFAM" id="SSF52540">
    <property type="entry name" value="P-loop containing nucleoside triphosphate hydrolases"/>
    <property type="match status" value="2"/>
</dbReference>
<comment type="caution">
    <text evidence="11">The sequence shown here is derived from an EMBL/GenBank/DDBJ whole genome shotgun (WGS) entry which is preliminary data.</text>
</comment>
<dbReference type="PROSITE" id="PS50802">
    <property type="entry name" value="OTU"/>
    <property type="match status" value="1"/>
</dbReference>
<dbReference type="CDD" id="cd22744">
    <property type="entry name" value="OTU"/>
    <property type="match status" value="1"/>
</dbReference>
<dbReference type="InterPro" id="IPR000185">
    <property type="entry name" value="SecA"/>
</dbReference>
<dbReference type="InterPro" id="IPR038765">
    <property type="entry name" value="Papain-like_cys_pep_sf"/>
</dbReference>
<evidence type="ECO:0000256" key="1">
    <source>
        <dbReference type="ARBA" id="ARBA00005234"/>
    </source>
</evidence>
<protein>
    <recommendedName>
        <fullName evidence="13">Protein translocase subunit SecA</fullName>
    </recommendedName>
</protein>
<accession>A0ABD1E393</accession>
<dbReference type="SMART" id="SM00957">
    <property type="entry name" value="SecA_DEAD"/>
    <property type="match status" value="1"/>
</dbReference>
<comment type="similarity">
    <text evidence="1">Belongs to the peptidase C48 family.</text>
</comment>
<keyword evidence="12" id="KW-1185">Reference proteome</keyword>
<dbReference type="PRINTS" id="PR00906">
    <property type="entry name" value="SECA"/>
</dbReference>
<keyword evidence="4" id="KW-0378">Hydrolase</keyword>
<dbReference type="GO" id="GO:0008233">
    <property type="term" value="F:peptidase activity"/>
    <property type="evidence" value="ECO:0007669"/>
    <property type="project" value="UniProtKB-KW"/>
</dbReference>
<dbReference type="InterPro" id="IPR014018">
    <property type="entry name" value="SecA_motor_DEAD"/>
</dbReference>
<dbReference type="Gene3D" id="3.90.70.80">
    <property type="match status" value="1"/>
</dbReference>
<organism evidence="11 12">
    <name type="scientific">Hypothenemus hampei</name>
    <name type="common">Coffee berry borer</name>
    <dbReference type="NCBI Taxonomy" id="57062"/>
    <lineage>
        <taxon>Eukaryota</taxon>
        <taxon>Metazoa</taxon>
        <taxon>Ecdysozoa</taxon>
        <taxon>Arthropoda</taxon>
        <taxon>Hexapoda</taxon>
        <taxon>Insecta</taxon>
        <taxon>Pterygota</taxon>
        <taxon>Neoptera</taxon>
        <taxon>Endopterygota</taxon>
        <taxon>Coleoptera</taxon>
        <taxon>Polyphaga</taxon>
        <taxon>Cucujiformia</taxon>
        <taxon>Curculionidae</taxon>
        <taxon>Scolytinae</taxon>
        <taxon>Hypothenemus</taxon>
    </lineage>
</organism>
<dbReference type="PROSITE" id="PS51196">
    <property type="entry name" value="SECA_MOTOR_DEAD"/>
    <property type="match status" value="1"/>
</dbReference>
<dbReference type="GO" id="GO:0006508">
    <property type="term" value="P:proteolysis"/>
    <property type="evidence" value="ECO:0007669"/>
    <property type="project" value="UniProtKB-KW"/>
</dbReference>
<dbReference type="Gene3D" id="3.90.1440.10">
    <property type="entry name" value="SecA, preprotein cross-linking domain"/>
    <property type="match status" value="1"/>
</dbReference>
<dbReference type="Pfam" id="PF07517">
    <property type="entry name" value="SecA_DEAD"/>
    <property type="match status" value="1"/>
</dbReference>
<evidence type="ECO:0008006" key="13">
    <source>
        <dbReference type="Google" id="ProtNLM"/>
    </source>
</evidence>
<feature type="domain" description="Helicase C-terminal" evidence="9">
    <location>
        <begin position="917"/>
        <end position="1073"/>
    </location>
</feature>
<keyword evidence="6" id="KW-0811">Translocation</keyword>
<dbReference type="InterPro" id="IPR027417">
    <property type="entry name" value="P-loop_NTPase"/>
</dbReference>
<keyword evidence="3" id="KW-0645">Protease</keyword>
<proteinExistence type="inferred from homology"/>
<dbReference type="SUPFAM" id="SSF54001">
    <property type="entry name" value="Cysteine proteinases"/>
    <property type="match status" value="2"/>
</dbReference>
<dbReference type="InterPro" id="IPR003653">
    <property type="entry name" value="Peptidase_C48_C"/>
</dbReference>
<sequence length="1979" mass="223648">MIGALSYALDITIKIYHQDGTTATYNTSQDADLTVKKIVNLQNTGNHYNSLVPRSLFELLPFEKKYPKQSYKIKRIFEILNECERCKELDDQIGIVTSKLGLSLVSIEKLKGYINASYVIKPQKTINFEESSPWYTDEDMNSYGRVLEKYSVNLNTQFSNRLTEDDIKTLPSIESLKENYPRYICYNIGGMENKDESGIHWVAIVLVRRREKVTILYKDSKGDWNNSSKAVETLFKEQYKNKVDFIKHSQVEQKDDSSCGPMTINNLEIMALKVKEANDEGKDGISELIRLFKGESGGIAFTTQDQVQSIRISHSLQNKSPSNTKQDINVDDLRTIMTKLDLGNNYISMEDGKKFDPIEIKEDCNCFYAAVADQLRRLEIKNNEANNQPEEYYTHENLRVLTINYISRNKGQEFSKNIEERLQTQNTDSLHGDLPSNIHTVDQYIEYHSKEGVWADSGMVEALAYALDITLKIYYQHGTVKTYNTLQNANFTTKKIVNLQYTGTHYNSLIAVDIEHITSKKEDIESYIHKIDEHYDKLKDWKINELKNWSRKHKGYLSKDFSDTTESADNICRAVAVMDRANELSTRGHRLRDTQKAAILIFMQTNTKGHISQINTGEGKTTIISVVAALKVMQGYKTHIITSNNVLAADGVKDKKLFYDLLNITTTDNNPDDRYTDGPKACYNKDIVYGSITSFQFDWLRDSFEQLQTLGGIDFNNIWVMLDEIDSLLIDQGGNIAKLSGPFPGMDSLRYVYINIWIALAKTEEQKDHLINKTILAQHLHQYAEDSIERWIEHAFTAKYKYKENVEYKISKDKDGENIITPVDNQNTGVSMKNTILSNGLHQFLQIKHNLCLTYESLTSCYVSNLDYIKKYGSKLSGVTGTLGSRSERNLLGSVFNLEFSVIPPFKPKKFKNFQAKYLQMINFAINKPRAVLIVCASILDVEIIAQEVDKEAKAAGLTPKIRKYRDEIDAHITESILDVCDIVIATNLAGRGTDFKTSARLEGNCGLHVILAFLPCNKRVEDQGLGRTGRQGNNGTGQIITKISELEALGIAVSDNENIEFKEVITRRDKLETMRVNDIADNKITELEFKGQLFNKFSSLYGSLKKRSKTGTNAIKWIYVLRDLKEKWAFWLEKQTYTAENIKEIIDNRKSWFTKNEDYFVKAVEQEYDKFLKEAKSIINGTISHNPFYSICLSERYLENNIDKSDREKAKSEIEHALKISNSSELLYSAYIKLFEIAIENGGQVLERYQKAVANIFFFPLERNCPDYKRHAVEHLEKAAKALTIEHDYLEELIGGKNINDTQQEESRSVDELEYVGMSSIYQLRKIHDVHKEVIAGAQIQIGGAFALLASAAAFPVLLPVNGPLAGAMISEGITDIITALIQQGQSAFNKKDYVKGKVISYGISVLIYGHSLAAKLRAVKGPFAGICKFLANRLETLAKYLELMIEKIELARKTAAEQAKYLCQCSNDPWPKITQIAVQSAIGAITGVVISVAIEKIVIASLNNMMTGLQPIIKEKVRNAVSIKIKGDYRKGTFNNLTDSKINQIIEQLFNTSLEEDIKDVSKQIGLGILRHSSNWKMQLATLAFESILTGIDIATCTNAVCNKFIDNLPKKQITNNDNDKSKLTEIIITQISEAVSASREKADEKAVTDIRQKLNQIDSADDIAKAENTKCVHDAVSETLGLDNNKGSKQLTDATNLAASKDGASIEDTKQLFMQNGIEVTSCGIEDAQSQFVKQGSDRGVICLSNDQGLGHVKAVTLEGNCLMISEKGQKIPLDQYKQKHGYSKAECIIPKNVNSSTLEDIQHKCNLNRIIRATHSINYVGQDDKMKFGQRPHIIIDSTDPNEIGKVRGNASVHTQINSVEGKIIAGKEKAHSRESHVGKVEGKTSFKDKGIQDYVYSQAKNCNTKKTTTITTENDKERRVTTAKVNEYEGYDWTGNKRKCKNRNFQYVKLVEYKGQDGKWGLQTMYPCDKPQDW</sequence>
<evidence type="ECO:0000256" key="4">
    <source>
        <dbReference type="ARBA" id="ARBA00022801"/>
    </source>
</evidence>
<evidence type="ECO:0000259" key="10">
    <source>
        <dbReference type="PROSITE" id="PS51196"/>
    </source>
</evidence>
<evidence type="ECO:0000313" key="12">
    <source>
        <dbReference type="Proteomes" id="UP001566132"/>
    </source>
</evidence>
<dbReference type="InterPro" id="IPR003323">
    <property type="entry name" value="OTU_dom"/>
</dbReference>
<evidence type="ECO:0000256" key="3">
    <source>
        <dbReference type="ARBA" id="ARBA00022670"/>
    </source>
</evidence>
<dbReference type="Pfam" id="PF02338">
    <property type="entry name" value="OTU"/>
    <property type="match status" value="1"/>
</dbReference>
<dbReference type="PROSITE" id="PS51194">
    <property type="entry name" value="HELICASE_CTER"/>
    <property type="match status" value="1"/>
</dbReference>
<reference evidence="11 12" key="1">
    <citation type="submission" date="2024-05" db="EMBL/GenBank/DDBJ databases">
        <title>Genetic variation in Jamaican populations of the coffee berry borer (Hypothenemus hampei).</title>
        <authorList>
            <person name="Errbii M."/>
            <person name="Myrie A."/>
        </authorList>
    </citation>
    <scope>NUCLEOTIDE SEQUENCE [LARGE SCALE GENOMIC DNA]</scope>
    <source>
        <strain evidence="11">JA-Hopewell-2020-01-JO</strain>
        <tissue evidence="11">Whole body</tissue>
    </source>
</reference>
<name>A0ABD1E393_HYPHA</name>
<feature type="domain" description="OTU" evidence="8">
    <location>
        <begin position="355"/>
        <end position="512"/>
    </location>
</feature>
<dbReference type="InterPro" id="IPR011115">
    <property type="entry name" value="SecA_DEAD"/>
</dbReference>
<dbReference type="GO" id="GO:0015031">
    <property type="term" value="P:protein transport"/>
    <property type="evidence" value="ECO:0007669"/>
    <property type="project" value="UniProtKB-KW"/>
</dbReference>
<dbReference type="Gene3D" id="3.40.50.300">
    <property type="entry name" value="P-loop containing nucleotide triphosphate hydrolases"/>
    <property type="match status" value="2"/>
</dbReference>
<dbReference type="InterPro" id="IPR001650">
    <property type="entry name" value="Helicase_C-like"/>
</dbReference>
<dbReference type="Proteomes" id="UP001566132">
    <property type="component" value="Unassembled WGS sequence"/>
</dbReference>
<evidence type="ECO:0000259" key="7">
    <source>
        <dbReference type="PROSITE" id="PS50600"/>
    </source>
</evidence>
<keyword evidence="5" id="KW-0813">Transport</keyword>
<gene>
    <name evidence="11" type="ORF">ABEB36_015822</name>
</gene>
<keyword evidence="2" id="KW-0963">Cytoplasm</keyword>
<feature type="domain" description="SecA family profile" evidence="10">
    <location>
        <begin position="503"/>
        <end position="1073"/>
    </location>
</feature>
<keyword evidence="5" id="KW-0653">Protein transport</keyword>
<evidence type="ECO:0000259" key="9">
    <source>
        <dbReference type="PROSITE" id="PS51194"/>
    </source>
</evidence>
<dbReference type="PROSITE" id="PS50600">
    <property type="entry name" value="ULP_PROTEASE"/>
    <property type="match status" value="1"/>
</dbReference>
<dbReference type="PANTHER" id="PTHR30612">
    <property type="entry name" value="SECA INNER MEMBRANE COMPONENT OF SEC PROTEIN SECRETION SYSTEM"/>
    <property type="match status" value="1"/>
</dbReference>
<evidence type="ECO:0000256" key="5">
    <source>
        <dbReference type="ARBA" id="ARBA00022927"/>
    </source>
</evidence>
<evidence type="ECO:0000313" key="11">
    <source>
        <dbReference type="EMBL" id="KAL1487511.1"/>
    </source>
</evidence>